<dbReference type="KEGG" id="anr:Ana3638_09905"/>
<evidence type="ECO:0000256" key="1">
    <source>
        <dbReference type="SAM" id="MobiDB-lite"/>
    </source>
</evidence>
<keyword evidence="3" id="KW-1185">Reference proteome</keyword>
<sequence length="222" mass="24885">MLKIHSFLQRVRKPISKLIPANFGKCKTSMVVIAYTMVTVLFLLSPDYIYGTGNDSATSYARAEITHNTSKEIEEGTANEAIVRINQNNLDNQFILFNFTAKDPLMGFYGLDVGHLFPEGRLESNFEQADAAAIEKVDSSSTKEKKEQETASTVNSTVKDTLDNDNSQIELKDDKSKDAEKTTKILKAKDTKLKETKSKKSEKSVKDSNDTKKSDKQKKKNM</sequence>
<feature type="compositionally biased region" description="Basic and acidic residues" evidence="1">
    <location>
        <begin position="137"/>
        <end position="149"/>
    </location>
</feature>
<feature type="compositionally biased region" description="Basic and acidic residues" evidence="1">
    <location>
        <begin position="170"/>
        <end position="214"/>
    </location>
</feature>
<name>A0A6P1TKT1_9FIRM</name>
<evidence type="ECO:0000313" key="3">
    <source>
        <dbReference type="Proteomes" id="UP000464314"/>
    </source>
</evidence>
<reference evidence="2 3" key="1">
    <citation type="submission" date="2020-01" db="EMBL/GenBank/DDBJ databases">
        <title>Genome analysis of Anaerocolumna sp. CBA3638.</title>
        <authorList>
            <person name="Kim J."/>
            <person name="Roh S.W."/>
        </authorList>
    </citation>
    <scope>NUCLEOTIDE SEQUENCE [LARGE SCALE GENOMIC DNA]</scope>
    <source>
        <strain evidence="2 3">CBA3638</strain>
    </source>
</reference>
<protein>
    <submittedName>
        <fullName evidence="2">Uncharacterized protein</fullName>
    </submittedName>
</protein>
<organism evidence="2 3">
    <name type="scientific">Anaerocolumna sedimenticola</name>
    <dbReference type="NCBI Taxonomy" id="2696063"/>
    <lineage>
        <taxon>Bacteria</taxon>
        <taxon>Bacillati</taxon>
        <taxon>Bacillota</taxon>
        <taxon>Clostridia</taxon>
        <taxon>Lachnospirales</taxon>
        <taxon>Lachnospiraceae</taxon>
        <taxon>Anaerocolumna</taxon>
    </lineage>
</organism>
<feature type="region of interest" description="Disordered" evidence="1">
    <location>
        <begin position="137"/>
        <end position="222"/>
    </location>
</feature>
<feature type="compositionally biased region" description="Polar residues" evidence="1">
    <location>
        <begin position="150"/>
        <end position="169"/>
    </location>
</feature>
<accession>A0A6P1TKT1</accession>
<evidence type="ECO:0000313" key="2">
    <source>
        <dbReference type="EMBL" id="QHQ61043.1"/>
    </source>
</evidence>
<gene>
    <name evidence="2" type="ORF">Ana3638_09905</name>
</gene>
<dbReference type="RefSeq" id="WP_161837871.1">
    <property type="nucleotide sequence ID" value="NZ_CP048000.1"/>
</dbReference>
<dbReference type="Proteomes" id="UP000464314">
    <property type="component" value="Chromosome"/>
</dbReference>
<proteinExistence type="predicted"/>
<dbReference type="EMBL" id="CP048000">
    <property type="protein sequence ID" value="QHQ61043.1"/>
    <property type="molecule type" value="Genomic_DNA"/>
</dbReference>
<dbReference type="AlphaFoldDB" id="A0A6P1TKT1"/>